<dbReference type="eggNOG" id="COG1121">
    <property type="taxonomic scope" value="Bacteria"/>
</dbReference>
<name>A0A239WBM1_9ACTN</name>
<dbReference type="GO" id="GO:0016887">
    <property type="term" value="F:ATP hydrolysis activity"/>
    <property type="evidence" value="ECO:0007669"/>
    <property type="project" value="InterPro"/>
</dbReference>
<feature type="domain" description="ABC transporter" evidence="5">
    <location>
        <begin position="9"/>
        <end position="240"/>
    </location>
</feature>
<keyword evidence="3 6" id="KW-0067">ATP-binding</keyword>
<dbReference type="AlphaFoldDB" id="A0A239WBM1"/>
<evidence type="ECO:0000256" key="4">
    <source>
        <dbReference type="SAM" id="MobiDB-lite"/>
    </source>
</evidence>
<dbReference type="KEGG" id="cgrn:4412665_00638"/>
<dbReference type="SMART" id="SM00382">
    <property type="entry name" value="AAA"/>
    <property type="match status" value="1"/>
</dbReference>
<accession>A0A239WBM1</accession>
<evidence type="ECO:0000313" key="6">
    <source>
        <dbReference type="EMBL" id="SNV31599.1"/>
    </source>
</evidence>
<evidence type="ECO:0000313" key="7">
    <source>
        <dbReference type="Proteomes" id="UP000215332"/>
    </source>
</evidence>
<dbReference type="Gene3D" id="3.40.50.300">
    <property type="entry name" value="P-loop containing nucleotide triphosphate hydrolases"/>
    <property type="match status" value="1"/>
</dbReference>
<organism evidence="6 7">
    <name type="scientific">Cutibacterium granulosum</name>
    <dbReference type="NCBI Taxonomy" id="33011"/>
    <lineage>
        <taxon>Bacteria</taxon>
        <taxon>Bacillati</taxon>
        <taxon>Actinomycetota</taxon>
        <taxon>Actinomycetes</taxon>
        <taxon>Propionibacteriales</taxon>
        <taxon>Propionibacteriaceae</taxon>
        <taxon>Cutibacterium</taxon>
    </lineage>
</organism>
<evidence type="ECO:0000256" key="3">
    <source>
        <dbReference type="ARBA" id="ARBA00022840"/>
    </source>
</evidence>
<feature type="region of interest" description="Disordered" evidence="4">
    <location>
        <begin position="251"/>
        <end position="275"/>
    </location>
</feature>
<dbReference type="InterPro" id="IPR003439">
    <property type="entry name" value="ABC_transporter-like_ATP-bd"/>
</dbReference>
<sequence>MSDSDLGSIRITNLAVNLGGLQVLHDVNLTASKGDLLALLGPNGAGKTTILRTMLGLVRPARGSVTVAGAAPGRGWRHVGYVPQRHEFAWDFPISVADVVMSGRTHHIGWLRHPGKDDHVAVRDALRIADMADLADRTVGELSGGQRQRVLIARALATRPSVLLLDEPFTGVDMPTQEMLTELFCRLASEGTTLVMTTHDLVQAMATADRVCLINRTVIADSTPEELRDPAMWMRTFGISENSPLLTTVGAAGPVAPSHAGRAASSPEAPVATSA</sequence>
<dbReference type="CDD" id="cd03235">
    <property type="entry name" value="ABC_Metallic_Cations"/>
    <property type="match status" value="1"/>
</dbReference>
<proteinExistence type="predicted"/>
<dbReference type="InterPro" id="IPR017871">
    <property type="entry name" value="ABC_transporter-like_CS"/>
</dbReference>
<evidence type="ECO:0000259" key="5">
    <source>
        <dbReference type="PROSITE" id="PS50893"/>
    </source>
</evidence>
<evidence type="ECO:0000256" key="2">
    <source>
        <dbReference type="ARBA" id="ARBA00022741"/>
    </source>
</evidence>
<dbReference type="Pfam" id="PF00005">
    <property type="entry name" value="ABC_tran"/>
    <property type="match status" value="1"/>
</dbReference>
<dbReference type="FunFam" id="3.40.50.300:FF:000134">
    <property type="entry name" value="Iron-enterobactin ABC transporter ATP-binding protein"/>
    <property type="match status" value="1"/>
</dbReference>
<dbReference type="InterPro" id="IPR027417">
    <property type="entry name" value="P-loop_NTPase"/>
</dbReference>
<dbReference type="PROSITE" id="PS50893">
    <property type="entry name" value="ABC_TRANSPORTER_2"/>
    <property type="match status" value="1"/>
</dbReference>
<dbReference type="PROSITE" id="PS00211">
    <property type="entry name" value="ABC_TRANSPORTER_1"/>
    <property type="match status" value="1"/>
</dbReference>
<protein>
    <submittedName>
        <fullName evidence="6">Uncharacterized ABC transporter ATP-binding protein HI_1470</fullName>
    </submittedName>
</protein>
<dbReference type="SUPFAM" id="SSF52540">
    <property type="entry name" value="P-loop containing nucleoside triphosphate hydrolases"/>
    <property type="match status" value="1"/>
</dbReference>
<dbReference type="InterPro" id="IPR003593">
    <property type="entry name" value="AAA+_ATPase"/>
</dbReference>
<dbReference type="Proteomes" id="UP000215332">
    <property type="component" value="Chromosome 1"/>
</dbReference>
<dbReference type="PANTHER" id="PTHR42734">
    <property type="entry name" value="METAL TRANSPORT SYSTEM ATP-BINDING PROTEIN TM_0124-RELATED"/>
    <property type="match status" value="1"/>
</dbReference>
<keyword evidence="1" id="KW-0813">Transport</keyword>
<dbReference type="NCBIfam" id="TIGR03771">
    <property type="entry name" value="anch_rpt_ABC"/>
    <property type="match status" value="1"/>
</dbReference>
<dbReference type="EMBL" id="LT906441">
    <property type="protein sequence ID" value="SNV31599.1"/>
    <property type="molecule type" value="Genomic_DNA"/>
</dbReference>
<reference evidence="6 7" key="1">
    <citation type="submission" date="2017-06" db="EMBL/GenBank/DDBJ databases">
        <authorList>
            <consortium name="Pathogen Informatics"/>
        </authorList>
    </citation>
    <scope>NUCLEOTIDE SEQUENCE [LARGE SCALE GENOMIC DNA]</scope>
    <source>
        <strain evidence="6 7">NCTC11865</strain>
    </source>
</reference>
<gene>
    <name evidence="6" type="ORF">SAMEA4412665_00638</name>
</gene>
<keyword evidence="2" id="KW-0547">Nucleotide-binding</keyword>
<dbReference type="RefSeq" id="WP_021106192.1">
    <property type="nucleotide sequence ID" value="NZ_LT906441.1"/>
</dbReference>
<dbReference type="InterPro" id="IPR022508">
    <property type="entry name" value="ABC_trspt_anch-rpt_ATP-bd"/>
</dbReference>
<dbReference type="InterPro" id="IPR050153">
    <property type="entry name" value="Metal_Ion_Import_ABC"/>
</dbReference>
<dbReference type="GO" id="GO:0005524">
    <property type="term" value="F:ATP binding"/>
    <property type="evidence" value="ECO:0007669"/>
    <property type="project" value="UniProtKB-KW"/>
</dbReference>
<evidence type="ECO:0000256" key="1">
    <source>
        <dbReference type="ARBA" id="ARBA00022448"/>
    </source>
</evidence>